<feature type="domain" description="Vps52 C-terminal" evidence="8">
    <location>
        <begin position="267"/>
        <end position="596"/>
    </location>
</feature>
<dbReference type="GO" id="GO:0006896">
    <property type="term" value="P:Golgi to vacuole transport"/>
    <property type="evidence" value="ECO:0007669"/>
    <property type="project" value="TreeGrafter"/>
</dbReference>
<dbReference type="EMBL" id="LCWF01000092">
    <property type="protein sequence ID" value="KKY20847.1"/>
    <property type="molecule type" value="Genomic_DNA"/>
</dbReference>
<organism evidence="9 10">
    <name type="scientific">Phaeomoniella chlamydospora</name>
    <name type="common">Phaeoacremonium chlamydosporum</name>
    <dbReference type="NCBI Taxonomy" id="158046"/>
    <lineage>
        <taxon>Eukaryota</taxon>
        <taxon>Fungi</taxon>
        <taxon>Dikarya</taxon>
        <taxon>Ascomycota</taxon>
        <taxon>Pezizomycotina</taxon>
        <taxon>Eurotiomycetes</taxon>
        <taxon>Chaetothyriomycetidae</taxon>
        <taxon>Phaeomoniellales</taxon>
        <taxon>Phaeomoniellaceae</taxon>
        <taxon>Phaeomoniella</taxon>
    </lineage>
</organism>
<dbReference type="OrthoDB" id="19482at2759"/>
<evidence type="ECO:0000313" key="9">
    <source>
        <dbReference type="EMBL" id="KKY20847.1"/>
    </source>
</evidence>
<name>A0A0G2ED86_PHACM</name>
<dbReference type="AlphaFoldDB" id="A0A0G2ED86"/>
<dbReference type="GO" id="GO:0015031">
    <property type="term" value="P:protein transport"/>
    <property type="evidence" value="ECO:0007669"/>
    <property type="project" value="UniProtKB-KW"/>
</dbReference>
<proteinExistence type="inferred from homology"/>
<evidence type="ECO:0000256" key="1">
    <source>
        <dbReference type="ARBA" id="ARBA00004601"/>
    </source>
</evidence>
<dbReference type="Pfam" id="PF04129">
    <property type="entry name" value="Vps52_CC"/>
    <property type="match status" value="1"/>
</dbReference>
<dbReference type="PANTHER" id="PTHR14190">
    <property type="entry name" value="SUPPRESSOR OF ACTIN MUTATIONS 2/VACUOLAR PROTEIN SORTING 52"/>
    <property type="match status" value="1"/>
</dbReference>
<evidence type="ECO:0000256" key="6">
    <source>
        <dbReference type="SAM" id="MobiDB-lite"/>
    </source>
</evidence>
<evidence type="ECO:0000259" key="7">
    <source>
        <dbReference type="Pfam" id="PF04129"/>
    </source>
</evidence>
<dbReference type="GO" id="GO:0000938">
    <property type="term" value="C:GARP complex"/>
    <property type="evidence" value="ECO:0007669"/>
    <property type="project" value="TreeGrafter"/>
</dbReference>
<feature type="region of interest" description="Disordered" evidence="6">
    <location>
        <begin position="54"/>
        <end position="74"/>
    </location>
</feature>
<feature type="domain" description="Vps52 coiled-coil" evidence="7">
    <location>
        <begin position="77"/>
        <end position="250"/>
    </location>
</feature>
<gene>
    <name evidence="9" type="ORF">UCRPC4_g04008</name>
</gene>
<reference evidence="9 10" key="1">
    <citation type="submission" date="2015-05" db="EMBL/GenBank/DDBJ databases">
        <title>Distinctive expansion of gene families associated with plant cell wall degradation and secondary metabolism in the genomes of grapevine trunk pathogens.</title>
        <authorList>
            <person name="Lawrence D.P."/>
            <person name="Travadon R."/>
            <person name="Rolshausen P.E."/>
            <person name="Baumgartner K."/>
        </authorList>
    </citation>
    <scope>NUCLEOTIDE SEQUENCE [LARGE SCALE GENOMIC DNA]</scope>
    <source>
        <strain evidence="9">UCRPC4</strain>
    </source>
</reference>
<keyword evidence="3" id="KW-0813">Transport</keyword>
<keyword evidence="4" id="KW-0653">Protein transport</keyword>
<evidence type="ECO:0000256" key="2">
    <source>
        <dbReference type="ARBA" id="ARBA00008180"/>
    </source>
</evidence>
<reference evidence="9 10" key="2">
    <citation type="submission" date="2015-05" db="EMBL/GenBank/DDBJ databases">
        <authorList>
            <person name="Morales-Cruz A."/>
            <person name="Amrine K.C."/>
            <person name="Cantu D."/>
        </authorList>
    </citation>
    <scope>NUCLEOTIDE SEQUENCE [LARGE SCALE GENOMIC DNA]</scope>
    <source>
        <strain evidence="9">UCRPC4</strain>
    </source>
</reference>
<evidence type="ECO:0000256" key="5">
    <source>
        <dbReference type="ARBA" id="ARBA00023034"/>
    </source>
</evidence>
<sequence length="602" mass="67390">MYLSKVQRECPMDHPSDALKGIIGPNSVDTRVDVHRRRPKRLLKDVKFEDASLEDFAKPDPPSGDVVRSEANAASTYHKEQHKYEDFQTSIADCDEVLKSVEIYLTNFQAELGQVSAEIENLQTRSIEMNAKLENRKKVETLLGPAVEEISISPQTVRAIAEAPVDESWLQALKELETRSVAIESKLKSDEPIKALDDVKPMLDDLKAKAIERIRDFTVGQIKALRSPNINAQILQQQTFLRYKQLYAYLAGNHPTLGDEIGQAYINTIRWYYLHNFTRYHAALQGLQIHNVDQLDLLGSDSTTSRRANVSANGKTSFAPHDAFNLGRRGDVLKSAGSAITSYLASETKAPQYMEVPFQNYNSALIDNVCHEYSIDSEIFSTKSFQQVSRKATEIFEPVFALGQSLTKSLIEQSTDCLGVLICVRLNQHFAFELQRRKVPVAESYINGTNMLLWPRFQQIMDLHCESLKKTATSSSAARNATNTALSLVGSGSTSDLSKSSSVAPHLITQRFGQFLHGILALSSEAGDDEPVFNSLIRLRNEFDSLMLKLSKSVGGDQRKRLRFLENQYSLILTILGDVQGKLAEEMKASLVERLNEARNRG</sequence>
<dbReference type="GO" id="GO:0019905">
    <property type="term" value="F:syntaxin binding"/>
    <property type="evidence" value="ECO:0007669"/>
    <property type="project" value="TreeGrafter"/>
</dbReference>
<dbReference type="InterPro" id="IPR007258">
    <property type="entry name" value="Vps52"/>
</dbReference>
<dbReference type="GO" id="GO:0005829">
    <property type="term" value="C:cytosol"/>
    <property type="evidence" value="ECO:0007669"/>
    <property type="project" value="GOC"/>
</dbReference>
<comment type="similarity">
    <text evidence="2">Belongs to the VPS52 family.</text>
</comment>
<evidence type="ECO:0000256" key="4">
    <source>
        <dbReference type="ARBA" id="ARBA00022927"/>
    </source>
</evidence>
<evidence type="ECO:0000256" key="3">
    <source>
        <dbReference type="ARBA" id="ARBA00022448"/>
    </source>
</evidence>
<dbReference type="PANTHER" id="PTHR14190:SF7">
    <property type="entry name" value="VACUOLAR PROTEIN SORTING-ASSOCIATED PROTEIN 52 HOMOLOG"/>
    <property type="match status" value="1"/>
</dbReference>
<dbReference type="InterPro" id="IPR048361">
    <property type="entry name" value="Vps52_C"/>
</dbReference>
<comment type="caution">
    <text evidence="9">The sequence shown here is derived from an EMBL/GenBank/DDBJ whole genome shotgun (WGS) entry which is preliminary data.</text>
</comment>
<comment type="subcellular location">
    <subcellularLocation>
        <location evidence="1">Golgi apparatus</location>
        <location evidence="1">trans-Golgi network</location>
    </subcellularLocation>
</comment>
<dbReference type="GO" id="GO:0032456">
    <property type="term" value="P:endocytic recycling"/>
    <property type="evidence" value="ECO:0007669"/>
    <property type="project" value="TreeGrafter"/>
</dbReference>
<dbReference type="Proteomes" id="UP000053317">
    <property type="component" value="Unassembled WGS sequence"/>
</dbReference>
<keyword evidence="5" id="KW-0333">Golgi apparatus</keyword>
<keyword evidence="10" id="KW-1185">Reference proteome</keyword>
<protein>
    <submittedName>
        <fullName evidence="9">Putative garp complex subunit</fullName>
    </submittedName>
</protein>
<accession>A0A0G2ED86</accession>
<evidence type="ECO:0000313" key="10">
    <source>
        <dbReference type="Proteomes" id="UP000053317"/>
    </source>
</evidence>
<dbReference type="InterPro" id="IPR048319">
    <property type="entry name" value="Vps52_CC"/>
</dbReference>
<dbReference type="GO" id="GO:0042147">
    <property type="term" value="P:retrograde transport, endosome to Golgi"/>
    <property type="evidence" value="ECO:0007669"/>
    <property type="project" value="TreeGrafter"/>
</dbReference>
<dbReference type="Pfam" id="PF20655">
    <property type="entry name" value="Vps52_C"/>
    <property type="match status" value="1"/>
</dbReference>
<evidence type="ECO:0000259" key="8">
    <source>
        <dbReference type="Pfam" id="PF20655"/>
    </source>
</evidence>